<evidence type="ECO:0000313" key="9">
    <source>
        <dbReference type="Proteomes" id="UP000629963"/>
    </source>
</evidence>
<dbReference type="InterPro" id="IPR014362">
    <property type="entry name" value="Glu_DH"/>
</dbReference>
<reference evidence="8 9" key="1">
    <citation type="submission" date="2020-08" db="EMBL/GenBank/DDBJ databases">
        <title>Description of novel Flavobacterium F-380 isolate.</title>
        <authorList>
            <person name="Saticioglu I.B."/>
            <person name="Duman M."/>
            <person name="Altun S."/>
        </authorList>
    </citation>
    <scope>NUCLEOTIDE SEQUENCE [LARGE SCALE GENOMIC DNA]</scope>
    <source>
        <strain evidence="8 9">F-380</strain>
    </source>
</reference>
<dbReference type="PRINTS" id="PR00082">
    <property type="entry name" value="GLFDHDRGNASE"/>
</dbReference>
<keyword evidence="9" id="KW-1185">Reference proteome</keyword>
<keyword evidence="4" id="KW-0520">NAD</keyword>
<dbReference type="NCBIfam" id="NF006929">
    <property type="entry name" value="PRK09414.1"/>
    <property type="match status" value="1"/>
</dbReference>
<dbReference type="SUPFAM" id="SSF51735">
    <property type="entry name" value="NAD(P)-binding Rossmann-fold domains"/>
    <property type="match status" value="1"/>
</dbReference>
<organism evidence="8 9">
    <name type="scientific">Flavobacterium kayseriense</name>
    <dbReference type="NCBI Taxonomy" id="2764714"/>
    <lineage>
        <taxon>Bacteria</taxon>
        <taxon>Pseudomonadati</taxon>
        <taxon>Bacteroidota</taxon>
        <taxon>Flavobacteriia</taxon>
        <taxon>Flavobacteriales</taxon>
        <taxon>Flavobacteriaceae</taxon>
        <taxon>Flavobacterium</taxon>
    </lineage>
</organism>
<dbReference type="InterPro" id="IPR006096">
    <property type="entry name" value="Glu/Leu/Phe/Val/Trp_DH_C"/>
</dbReference>
<keyword evidence="3 5" id="KW-0560">Oxidoreductase</keyword>
<dbReference type="Proteomes" id="UP000629963">
    <property type="component" value="Unassembled WGS sequence"/>
</dbReference>
<evidence type="ECO:0000256" key="4">
    <source>
        <dbReference type="ARBA" id="ARBA00023027"/>
    </source>
</evidence>
<dbReference type="PROSITE" id="PS00074">
    <property type="entry name" value="GLFV_DEHYDROGENASE"/>
    <property type="match status" value="1"/>
</dbReference>
<accession>A0ABR7J482</accession>
<evidence type="ECO:0000256" key="3">
    <source>
        <dbReference type="ARBA" id="ARBA00023002"/>
    </source>
</evidence>
<dbReference type="InterPro" id="IPR046346">
    <property type="entry name" value="Aminoacid_DH-like_N_sf"/>
</dbReference>
<dbReference type="InterPro" id="IPR033922">
    <property type="entry name" value="NAD_bind_Glu_DH"/>
</dbReference>
<comment type="similarity">
    <text evidence="1 5 6">Belongs to the Glu/Leu/Phe/Val dehydrogenases family.</text>
</comment>
<proteinExistence type="inferred from homology"/>
<dbReference type="GO" id="GO:0004354">
    <property type="term" value="F:glutamate dehydrogenase (NADP+) activity"/>
    <property type="evidence" value="ECO:0007669"/>
    <property type="project" value="UniProtKB-EC"/>
</dbReference>
<evidence type="ECO:0000256" key="2">
    <source>
        <dbReference type="ARBA" id="ARBA00011643"/>
    </source>
</evidence>
<evidence type="ECO:0000259" key="7">
    <source>
        <dbReference type="SMART" id="SM00839"/>
    </source>
</evidence>
<comment type="caution">
    <text evidence="8">The sequence shown here is derived from an EMBL/GenBank/DDBJ whole genome shotgun (WGS) entry which is preliminary data.</text>
</comment>
<dbReference type="InterPro" id="IPR033524">
    <property type="entry name" value="Glu/Leu/Phe/Val_DH_AS"/>
</dbReference>
<protein>
    <recommendedName>
        <fullName evidence="5">Glutamate dehydrogenase</fullName>
    </recommendedName>
</protein>
<gene>
    <name evidence="8" type="primary">gdhA</name>
    <name evidence="8" type="ORF">H8R23_02930</name>
</gene>
<evidence type="ECO:0000256" key="5">
    <source>
        <dbReference type="PIRNR" id="PIRNR000185"/>
    </source>
</evidence>
<sequence length="447" mass="48452">MSQSINAFIAEVTKKNPNEPEFLQAVLEVAETVIPFIEENKKYQNKMLLERMVESDRIIMFRVAWIDDKGQTQVNRGYRIQMNSAIGPYKGGLRFHPSVNLSILKFLAFEQTFKNSLTTLPMGGGKGGADFDPKGKSDNEVMRFCQSFMTELSKHIGANTDVPAGDIGVGGREVGYMFGQYKRLRNEFTGVLTGKGISFGGSLIRPEATGYGAVYFAQSMLETKGDSFKGKTVVVSGSGNVAQYATQKATQLGGKVVTMSDSAGYIYDADGIDADKLAFVMELKNEKRGRISEYVEKYPNAKYFEGARPWEVKCDIALPCATQNELNEDEAKALVANGCICVAEGANMPTTPEAVLVFQNAKLLFAPGKASNAGGVATSGLEMSQNSLRLSWSAEEVDEKLKGIMLAIHASCVEYGKDSSGYVDYVKGANIAGFVKVADAMLAQGVV</sequence>
<dbReference type="PANTHER" id="PTHR43571:SF1">
    <property type="entry name" value="NADP-SPECIFIC GLUTAMATE DEHYDROGENASE 1-RELATED"/>
    <property type="match status" value="1"/>
</dbReference>
<dbReference type="Gene3D" id="3.40.50.720">
    <property type="entry name" value="NAD(P)-binding Rossmann-like Domain"/>
    <property type="match status" value="1"/>
</dbReference>
<dbReference type="Gene3D" id="3.40.50.10860">
    <property type="entry name" value="Leucine Dehydrogenase, chain A, domain 1"/>
    <property type="match status" value="1"/>
</dbReference>
<dbReference type="PANTHER" id="PTHR43571">
    <property type="entry name" value="NADP-SPECIFIC GLUTAMATE DEHYDROGENASE 1-RELATED"/>
    <property type="match status" value="1"/>
</dbReference>
<dbReference type="InterPro" id="IPR036291">
    <property type="entry name" value="NAD(P)-bd_dom_sf"/>
</dbReference>
<dbReference type="EMBL" id="JACRUJ010000001">
    <property type="protein sequence ID" value="MBC5840348.1"/>
    <property type="molecule type" value="Genomic_DNA"/>
</dbReference>
<dbReference type="Pfam" id="PF02812">
    <property type="entry name" value="ELFV_dehydrog_N"/>
    <property type="match status" value="1"/>
</dbReference>
<dbReference type="CDD" id="cd05313">
    <property type="entry name" value="NAD_bind_2_Glu_DH"/>
    <property type="match status" value="1"/>
</dbReference>
<comment type="subunit">
    <text evidence="2">Homohexamer.</text>
</comment>
<evidence type="ECO:0000256" key="6">
    <source>
        <dbReference type="RuleBase" id="RU004417"/>
    </source>
</evidence>
<feature type="domain" description="Glutamate/phenylalanine/leucine/valine/L-tryptophan dehydrogenase C-terminal" evidence="7">
    <location>
        <begin position="202"/>
        <end position="445"/>
    </location>
</feature>
<dbReference type="Pfam" id="PF00208">
    <property type="entry name" value="ELFV_dehydrog"/>
    <property type="match status" value="1"/>
</dbReference>
<dbReference type="InterPro" id="IPR006097">
    <property type="entry name" value="Glu/Leu/Phe/Val/Trp_DH_dimer"/>
</dbReference>
<dbReference type="InterPro" id="IPR006095">
    <property type="entry name" value="Glu/Leu/Phe/Val/Trp_DH"/>
</dbReference>
<dbReference type="Gene3D" id="1.10.285.10">
    <property type="entry name" value="Glutamate Dehydrogenase, chain A, domain 3"/>
    <property type="match status" value="2"/>
</dbReference>
<dbReference type="SUPFAM" id="SSF53223">
    <property type="entry name" value="Aminoacid dehydrogenase-like, N-terminal domain"/>
    <property type="match status" value="1"/>
</dbReference>
<dbReference type="SMART" id="SM00839">
    <property type="entry name" value="ELFV_dehydrog"/>
    <property type="match status" value="1"/>
</dbReference>
<dbReference type="RefSeq" id="WP_187008927.1">
    <property type="nucleotide sequence ID" value="NZ_JACRUI010000001.1"/>
</dbReference>
<evidence type="ECO:0000256" key="1">
    <source>
        <dbReference type="ARBA" id="ARBA00006382"/>
    </source>
</evidence>
<evidence type="ECO:0000313" key="8">
    <source>
        <dbReference type="EMBL" id="MBC5840348.1"/>
    </source>
</evidence>
<name>A0ABR7J482_9FLAO</name>
<dbReference type="InterPro" id="IPR050724">
    <property type="entry name" value="Glu_Leu_Phe_Val_DH"/>
</dbReference>
<dbReference type="PIRSF" id="PIRSF000185">
    <property type="entry name" value="Glu_DH"/>
    <property type="match status" value="1"/>
</dbReference>